<dbReference type="InterPro" id="IPR010918">
    <property type="entry name" value="PurM-like_C_dom"/>
</dbReference>
<dbReference type="AlphaFoldDB" id="A0A379XUR8"/>
<dbReference type="InterPro" id="IPR006283">
    <property type="entry name" value="ThiL-like"/>
</dbReference>
<keyword evidence="2 13" id="KW-0479">Metal-binding</keyword>
<evidence type="ECO:0000256" key="13">
    <source>
        <dbReference type="HAMAP-Rule" id="MF_02128"/>
    </source>
</evidence>
<dbReference type="GO" id="GO:0005524">
    <property type="term" value="F:ATP binding"/>
    <property type="evidence" value="ECO:0007669"/>
    <property type="project" value="UniProtKB-UniRule"/>
</dbReference>
<evidence type="ECO:0000256" key="5">
    <source>
        <dbReference type="ARBA" id="ARBA00022840"/>
    </source>
</evidence>
<dbReference type="InterPro" id="IPR016188">
    <property type="entry name" value="PurM-like_N"/>
</dbReference>
<dbReference type="RefSeq" id="WP_023182791.1">
    <property type="nucleotide sequence ID" value="NZ_DADWZK010000012.1"/>
</dbReference>
<comment type="similarity">
    <text evidence="10 13">Belongs to the thiamine-monophosphate kinase family.</text>
</comment>
<dbReference type="CDD" id="cd02194">
    <property type="entry name" value="ThiL"/>
    <property type="match status" value="1"/>
</dbReference>
<keyword evidence="6 13" id="KW-0460">Magnesium</keyword>
<feature type="binding site" evidence="13">
    <location>
        <position position="30"/>
    </location>
    <ligand>
        <name>Mg(2+)</name>
        <dbReference type="ChEBI" id="CHEBI:18420"/>
        <label>3</label>
    </ligand>
</feature>
<feature type="binding site" evidence="13">
    <location>
        <position position="54"/>
    </location>
    <ligand>
        <name>substrate</name>
    </ligand>
</feature>
<dbReference type="Proteomes" id="UP000254220">
    <property type="component" value="Unassembled WGS sequence"/>
</dbReference>
<comment type="caution">
    <text evidence="13">Lacks conserved residue(s) required for the propagation of feature annotation.</text>
</comment>
<evidence type="ECO:0000259" key="15">
    <source>
        <dbReference type="Pfam" id="PF02769"/>
    </source>
</evidence>
<feature type="binding site" evidence="13">
    <location>
        <position position="75"/>
    </location>
    <ligand>
        <name>Mg(2+)</name>
        <dbReference type="ChEBI" id="CHEBI:18420"/>
        <label>4</label>
    </ligand>
</feature>
<keyword evidence="3 13" id="KW-0547">Nucleotide-binding</keyword>
<dbReference type="Pfam" id="PF02769">
    <property type="entry name" value="AIRS_C"/>
    <property type="match status" value="1"/>
</dbReference>
<dbReference type="UniPathway" id="UPA00060">
    <property type="reaction ID" value="UER00142"/>
</dbReference>
<feature type="binding site" evidence="13">
    <location>
        <position position="46"/>
    </location>
    <ligand>
        <name>Mg(2+)</name>
        <dbReference type="ChEBI" id="CHEBI:18420"/>
        <label>1</label>
    </ligand>
</feature>
<sequence length="325" mass="35178">MACGEFSLIARYFDRVRSSRLDVETGIGDDCALLNIPEKQTLAISTDTLVSGNHFLPDIDPTDLAYKALAVNLSDLAAMGADPAWLTLALTLPEVDEPWLEAFSDSLFELLNYYDMQLIGGDTTRGPLSMTLGIHGYIPVGRALKRSGAKPGDWIYITGTPGDSAAGLAVLQNRLQVSEETDAHYFIKRHLRPTPRILHGQALRDIASAAIDLSDGLISDLGHIVKASGCGARVDVDALPKSDAMMRHVDADQALRWALSGGEDYELCFTVPELNRGALDVAIGQLGVPFTCIGQMSADIEGLNFVRDGMPVTFDWKGYDHFVAP</sequence>
<dbReference type="PIRSF" id="PIRSF005303">
    <property type="entry name" value="Thiam_monoph_kin"/>
    <property type="match status" value="1"/>
</dbReference>
<keyword evidence="4 13" id="KW-0418">Kinase</keyword>
<feature type="binding site" evidence="13">
    <location>
        <position position="47"/>
    </location>
    <ligand>
        <name>Mg(2+)</name>
        <dbReference type="ChEBI" id="CHEBI:18420"/>
        <label>2</label>
    </ligand>
</feature>
<dbReference type="Gene3D" id="3.30.1330.10">
    <property type="entry name" value="PurM-like, N-terminal domain"/>
    <property type="match status" value="1"/>
</dbReference>
<feature type="binding site" evidence="13">
    <location>
        <position position="75"/>
    </location>
    <ligand>
        <name>Mg(2+)</name>
        <dbReference type="ChEBI" id="CHEBI:18420"/>
        <label>3</label>
    </ligand>
</feature>
<evidence type="ECO:0000256" key="11">
    <source>
        <dbReference type="ARBA" id="ARBA00066589"/>
    </source>
</evidence>
<feature type="binding site" evidence="13">
    <location>
        <position position="122"/>
    </location>
    <ligand>
        <name>Mg(2+)</name>
        <dbReference type="ChEBI" id="CHEBI:18420"/>
        <label>1</label>
    </ligand>
</feature>
<evidence type="ECO:0000256" key="6">
    <source>
        <dbReference type="ARBA" id="ARBA00022842"/>
    </source>
</evidence>
<feature type="binding site" evidence="13">
    <location>
        <position position="30"/>
    </location>
    <ligand>
        <name>Mg(2+)</name>
        <dbReference type="ChEBI" id="CHEBI:18420"/>
        <label>4</label>
    </ligand>
</feature>
<dbReference type="FunFam" id="3.30.1330.10:FF:000008">
    <property type="entry name" value="Thiamine-monophosphate kinase"/>
    <property type="match status" value="1"/>
</dbReference>
<dbReference type="EC" id="2.7.4.16" evidence="11 13"/>
<dbReference type="Gene3D" id="3.90.650.10">
    <property type="entry name" value="PurM-like C-terminal domain"/>
    <property type="match status" value="1"/>
</dbReference>
<organism evidence="16 17">
    <name type="scientific">Salmonella enterica subsp. indica</name>
    <dbReference type="NCBI Taxonomy" id="59207"/>
    <lineage>
        <taxon>Bacteria</taxon>
        <taxon>Pseudomonadati</taxon>
        <taxon>Pseudomonadota</taxon>
        <taxon>Gammaproteobacteria</taxon>
        <taxon>Enterobacterales</taxon>
        <taxon>Enterobacteriaceae</taxon>
        <taxon>Salmonella</taxon>
    </lineage>
</organism>
<evidence type="ECO:0000256" key="1">
    <source>
        <dbReference type="ARBA" id="ARBA00022679"/>
    </source>
</evidence>
<dbReference type="EMBL" id="UGYB01000001">
    <property type="protein sequence ID" value="SUI03772.1"/>
    <property type="molecule type" value="Genomic_DNA"/>
</dbReference>
<dbReference type="PANTHER" id="PTHR30270:SF0">
    <property type="entry name" value="THIAMINE-MONOPHOSPHATE KINASE"/>
    <property type="match status" value="1"/>
</dbReference>
<dbReference type="Pfam" id="PF00586">
    <property type="entry name" value="AIRS"/>
    <property type="match status" value="1"/>
</dbReference>
<feature type="domain" description="PurM-like N-terminal" evidence="14">
    <location>
        <begin position="28"/>
        <end position="135"/>
    </location>
</feature>
<evidence type="ECO:0000313" key="16">
    <source>
        <dbReference type="EMBL" id="SUI03772.1"/>
    </source>
</evidence>
<name>A0A379XUR8_SALER</name>
<evidence type="ECO:0000256" key="7">
    <source>
        <dbReference type="ARBA" id="ARBA00022977"/>
    </source>
</evidence>
<feature type="binding site" evidence="13">
    <location>
        <begin position="121"/>
        <end position="122"/>
    </location>
    <ligand>
        <name>ATP</name>
        <dbReference type="ChEBI" id="CHEBI:30616"/>
    </ligand>
</feature>
<feature type="binding site" evidence="13">
    <location>
        <position position="263"/>
    </location>
    <ligand>
        <name>substrate</name>
    </ligand>
</feature>
<evidence type="ECO:0000256" key="4">
    <source>
        <dbReference type="ARBA" id="ARBA00022777"/>
    </source>
</evidence>
<reference evidence="16 17" key="1">
    <citation type="submission" date="2018-06" db="EMBL/GenBank/DDBJ databases">
        <authorList>
            <consortium name="Pathogen Informatics"/>
            <person name="Doyle S."/>
        </authorList>
    </citation>
    <scope>NUCLEOTIDE SEQUENCE [LARGE SCALE GENOMIC DNA]</scope>
    <source>
        <strain evidence="16 17">NCTC12420</strain>
    </source>
</reference>
<feature type="binding site" evidence="13">
    <location>
        <position position="214"/>
    </location>
    <ligand>
        <name>ATP</name>
        <dbReference type="ChEBI" id="CHEBI:30616"/>
    </ligand>
</feature>
<feature type="binding site" evidence="13">
    <location>
        <position position="47"/>
    </location>
    <ligand>
        <name>Mg(2+)</name>
        <dbReference type="ChEBI" id="CHEBI:18420"/>
        <label>1</label>
    </ligand>
</feature>
<accession>A0A379XUR8</accession>
<evidence type="ECO:0000256" key="9">
    <source>
        <dbReference type="ARBA" id="ARBA00060712"/>
    </source>
</evidence>
<dbReference type="NCBIfam" id="TIGR01379">
    <property type="entry name" value="thiL"/>
    <property type="match status" value="1"/>
</dbReference>
<feature type="domain" description="PurM-like C-terminal" evidence="15">
    <location>
        <begin position="150"/>
        <end position="298"/>
    </location>
</feature>
<comment type="catalytic activity">
    <reaction evidence="8 13">
        <text>thiamine phosphate + ATP = thiamine diphosphate + ADP</text>
        <dbReference type="Rhea" id="RHEA:15913"/>
        <dbReference type="ChEBI" id="CHEBI:30616"/>
        <dbReference type="ChEBI" id="CHEBI:37575"/>
        <dbReference type="ChEBI" id="CHEBI:58937"/>
        <dbReference type="ChEBI" id="CHEBI:456216"/>
        <dbReference type="EC" id="2.7.4.16"/>
    </reaction>
</comment>
<evidence type="ECO:0000256" key="12">
    <source>
        <dbReference type="ARBA" id="ARBA00070314"/>
    </source>
</evidence>
<keyword evidence="7 13" id="KW-0784">Thiamine biosynthesis</keyword>
<evidence type="ECO:0000256" key="8">
    <source>
        <dbReference type="ARBA" id="ARBA00051309"/>
    </source>
</evidence>
<dbReference type="GO" id="GO:0009229">
    <property type="term" value="P:thiamine diphosphate biosynthetic process"/>
    <property type="evidence" value="ECO:0007669"/>
    <property type="project" value="UniProtKB-UniRule"/>
</dbReference>
<dbReference type="NCBIfam" id="NF004350">
    <property type="entry name" value="PRK05731.1-1"/>
    <property type="match status" value="1"/>
</dbReference>
<dbReference type="SUPFAM" id="SSF56042">
    <property type="entry name" value="PurM C-terminal domain-like"/>
    <property type="match status" value="1"/>
</dbReference>
<evidence type="ECO:0000256" key="3">
    <source>
        <dbReference type="ARBA" id="ARBA00022741"/>
    </source>
</evidence>
<feature type="binding site" evidence="13">
    <location>
        <position position="212"/>
    </location>
    <ligand>
        <name>Mg(2+)</name>
        <dbReference type="ChEBI" id="CHEBI:18420"/>
        <label>3</label>
    </ligand>
</feature>
<dbReference type="SUPFAM" id="SSF55326">
    <property type="entry name" value="PurM N-terminal domain-like"/>
    <property type="match status" value="1"/>
</dbReference>
<feature type="binding site" evidence="13">
    <location>
        <position position="45"/>
    </location>
    <ligand>
        <name>Mg(2+)</name>
        <dbReference type="ChEBI" id="CHEBI:18420"/>
        <label>4</label>
    </ligand>
</feature>
<dbReference type="FunFam" id="3.90.650.10:FF:000012">
    <property type="entry name" value="Thiamine-monophosphate kinase"/>
    <property type="match status" value="1"/>
</dbReference>
<dbReference type="HAMAP" id="MF_02128">
    <property type="entry name" value="TMP_kinase"/>
    <property type="match status" value="1"/>
</dbReference>
<dbReference type="GO" id="GO:0009228">
    <property type="term" value="P:thiamine biosynthetic process"/>
    <property type="evidence" value="ECO:0007669"/>
    <property type="project" value="UniProtKB-KW"/>
</dbReference>
<dbReference type="InterPro" id="IPR036676">
    <property type="entry name" value="PurM-like_C_sf"/>
</dbReference>
<comment type="function">
    <text evidence="13">Catalyzes the ATP-dependent phosphorylation of thiamine-monophosphate (TMP) to form thiamine-pyrophosphate (TPP), the active form of vitamin B1.</text>
</comment>
<dbReference type="PANTHER" id="PTHR30270">
    <property type="entry name" value="THIAMINE-MONOPHOSPHATE KINASE"/>
    <property type="match status" value="1"/>
</dbReference>
<feature type="binding site" evidence="13">
    <location>
        <position position="75"/>
    </location>
    <ligand>
        <name>Mg(2+)</name>
        <dbReference type="ChEBI" id="CHEBI:18420"/>
        <label>2</label>
    </ligand>
</feature>
<comment type="pathway">
    <text evidence="9 13">Cofactor biosynthesis; thiamine diphosphate biosynthesis; thiamine diphosphate from thiamine phosphate: step 1/1.</text>
</comment>
<dbReference type="GO" id="GO:0009030">
    <property type="term" value="F:thiamine-phosphate kinase activity"/>
    <property type="evidence" value="ECO:0007669"/>
    <property type="project" value="UniProtKB-UniRule"/>
</dbReference>
<evidence type="ECO:0000256" key="10">
    <source>
        <dbReference type="ARBA" id="ARBA00061284"/>
    </source>
</evidence>
<gene>
    <name evidence="13 16" type="primary">thiL</name>
    <name evidence="16" type="ORF">NCTC12420_03592</name>
</gene>
<evidence type="ECO:0000256" key="2">
    <source>
        <dbReference type="ARBA" id="ARBA00022723"/>
    </source>
</evidence>
<keyword evidence="5 13" id="KW-0067">ATP-binding</keyword>
<proteinExistence type="inferred from homology"/>
<feature type="binding site" evidence="13">
    <location>
        <position position="319"/>
    </location>
    <ligand>
        <name>substrate</name>
    </ligand>
</feature>
<evidence type="ECO:0000313" key="17">
    <source>
        <dbReference type="Proteomes" id="UP000254220"/>
    </source>
</evidence>
<evidence type="ECO:0000259" key="14">
    <source>
        <dbReference type="Pfam" id="PF00586"/>
    </source>
</evidence>
<feature type="binding site" evidence="13">
    <location>
        <position position="215"/>
    </location>
    <ligand>
        <name>Mg(2+)</name>
        <dbReference type="ChEBI" id="CHEBI:18420"/>
        <label>5</label>
    </ligand>
</feature>
<keyword evidence="1 13" id="KW-0808">Transferase</keyword>
<dbReference type="GO" id="GO:0000287">
    <property type="term" value="F:magnesium ion binding"/>
    <property type="evidence" value="ECO:0007669"/>
    <property type="project" value="UniProtKB-UniRule"/>
</dbReference>
<feature type="binding site" evidence="13">
    <location>
        <position position="146"/>
    </location>
    <ligand>
        <name>ATP</name>
        <dbReference type="ChEBI" id="CHEBI:30616"/>
    </ligand>
</feature>
<comment type="miscellaneous">
    <text evidence="13">Reaction mechanism of ThiL seems to utilize a direct, inline transfer of the gamma-phosphate of ATP to TMP rather than a phosphorylated enzyme intermediate.</text>
</comment>
<protein>
    <recommendedName>
        <fullName evidence="12 13">Thiamine-monophosphate kinase</fullName>
        <shortName evidence="13">TMP kinase</shortName>
        <shortName evidence="13">Thiamine-phosphate kinase</shortName>
        <ecNumber evidence="11 13">2.7.4.16</ecNumber>
    </recommendedName>
</protein>
<dbReference type="InterPro" id="IPR036921">
    <property type="entry name" value="PurM-like_N_sf"/>
</dbReference>